<dbReference type="Pfam" id="PF13602">
    <property type="entry name" value="ADH_zinc_N_2"/>
    <property type="match status" value="1"/>
</dbReference>
<dbReference type="PANTHER" id="PTHR11695">
    <property type="entry name" value="ALCOHOL DEHYDROGENASE RELATED"/>
    <property type="match status" value="1"/>
</dbReference>
<dbReference type="GO" id="GO:0008270">
    <property type="term" value="F:zinc ion binding"/>
    <property type="evidence" value="ECO:0007669"/>
    <property type="project" value="InterPro"/>
</dbReference>
<dbReference type="Gene3D" id="3.40.50.720">
    <property type="entry name" value="NAD(P)-binding Rossmann-like Domain"/>
    <property type="match status" value="1"/>
</dbReference>
<keyword evidence="2" id="KW-0456">Lyase</keyword>
<feature type="domain" description="Enoyl reductase (ER)" evidence="1">
    <location>
        <begin position="11"/>
        <end position="320"/>
    </location>
</feature>
<evidence type="ECO:0000313" key="2">
    <source>
        <dbReference type="EMBL" id="VAW02855.1"/>
    </source>
</evidence>
<protein>
    <submittedName>
        <fullName evidence="2">Bifunctional protein: zinc-containing alcohol dehydrogenase quinone oxidoreductase ( NADPH:quinone reductase) Similar to arginate lyase</fullName>
        <ecNumber evidence="2">1.1.1.-</ecNumber>
    </submittedName>
</protein>
<reference evidence="2" key="1">
    <citation type="submission" date="2018-06" db="EMBL/GenBank/DDBJ databases">
        <authorList>
            <person name="Zhirakovskaya E."/>
        </authorList>
    </citation>
    <scope>NUCLEOTIDE SEQUENCE</scope>
</reference>
<dbReference type="GO" id="GO:0016491">
    <property type="term" value="F:oxidoreductase activity"/>
    <property type="evidence" value="ECO:0007669"/>
    <property type="project" value="UniProtKB-KW"/>
</dbReference>
<dbReference type="Pfam" id="PF08240">
    <property type="entry name" value="ADH_N"/>
    <property type="match status" value="1"/>
</dbReference>
<dbReference type="GO" id="GO:0016829">
    <property type="term" value="F:lyase activity"/>
    <property type="evidence" value="ECO:0007669"/>
    <property type="project" value="UniProtKB-KW"/>
</dbReference>
<dbReference type="SUPFAM" id="SSF51735">
    <property type="entry name" value="NAD(P)-binding Rossmann-fold domains"/>
    <property type="match status" value="1"/>
</dbReference>
<organism evidence="2">
    <name type="scientific">hydrothermal vent metagenome</name>
    <dbReference type="NCBI Taxonomy" id="652676"/>
    <lineage>
        <taxon>unclassified sequences</taxon>
        <taxon>metagenomes</taxon>
        <taxon>ecological metagenomes</taxon>
    </lineage>
</organism>
<dbReference type="AlphaFoldDB" id="A0A3B0S970"/>
<dbReference type="InterPro" id="IPR002364">
    <property type="entry name" value="Quin_OxRdtase/zeta-crystal_CS"/>
</dbReference>
<dbReference type="Gene3D" id="3.90.180.10">
    <property type="entry name" value="Medium-chain alcohol dehydrogenases, catalytic domain"/>
    <property type="match status" value="1"/>
</dbReference>
<dbReference type="InterPro" id="IPR011032">
    <property type="entry name" value="GroES-like_sf"/>
</dbReference>
<dbReference type="SMART" id="SM00829">
    <property type="entry name" value="PKS_ER"/>
    <property type="match status" value="1"/>
</dbReference>
<gene>
    <name evidence="2" type="ORF">MNBD_ACTINO01-2069</name>
</gene>
<accession>A0A3B0S970</accession>
<dbReference type="SUPFAM" id="SSF50129">
    <property type="entry name" value="GroES-like"/>
    <property type="match status" value="1"/>
</dbReference>
<sequence length="322" mass="34089">MQAIIQDGYGSPDEVLELRDIEEPTVGDDDVLVRVRAASVNPLDWHLVTGTPYIARLESGLRRPKRTTPGADVAGQVEAVGKNVTRFRPGDEVFGENSGTFAEYVCVPEDGVVAKPANLTFEQAAAVPVAGLTALQGLRDKGRIEEGDSVLIIGASGGVGTFAVQLAKSFGAEVTGFCSTRNIEMVRSIGADHVIDYTQEDVVGTGERYDVVLDAVGTLPISECKSLVGSDGTYVLVGGPKGRLLGPVPHLIAVLVASKFGGQRMVGILARQTTEDLLTLKRLLESGDVTPVIDRTYPLSEVPVAIMRQGRGHGRGKTVITV</sequence>
<dbReference type="InterPro" id="IPR020843">
    <property type="entry name" value="ER"/>
</dbReference>
<name>A0A3B0S970_9ZZZZ</name>
<dbReference type="CDD" id="cd08267">
    <property type="entry name" value="MDR1"/>
    <property type="match status" value="1"/>
</dbReference>
<dbReference type="InterPro" id="IPR013154">
    <property type="entry name" value="ADH-like_N"/>
</dbReference>
<dbReference type="InterPro" id="IPR036291">
    <property type="entry name" value="NAD(P)-bd_dom_sf"/>
</dbReference>
<dbReference type="EC" id="1.1.1.-" evidence="2"/>
<dbReference type="PANTHER" id="PTHR11695:SF648">
    <property type="entry name" value="ZINC-BINDING OXIDOREDUCTASE"/>
    <property type="match status" value="1"/>
</dbReference>
<dbReference type="InterPro" id="IPR050700">
    <property type="entry name" value="YIM1/Zinc_Alcohol_DH_Fams"/>
</dbReference>
<proteinExistence type="predicted"/>
<evidence type="ECO:0000259" key="1">
    <source>
        <dbReference type="SMART" id="SM00829"/>
    </source>
</evidence>
<keyword evidence="2" id="KW-0560">Oxidoreductase</keyword>
<dbReference type="PROSITE" id="PS01162">
    <property type="entry name" value="QOR_ZETA_CRYSTAL"/>
    <property type="match status" value="1"/>
</dbReference>
<dbReference type="EMBL" id="UOEI01000343">
    <property type="protein sequence ID" value="VAW02855.1"/>
    <property type="molecule type" value="Genomic_DNA"/>
</dbReference>